<evidence type="ECO:0000256" key="3">
    <source>
        <dbReference type="SAM" id="Phobius"/>
    </source>
</evidence>
<organism evidence="5 6">
    <name type="scientific">Gleimia europaea ACS-120-V-Col10b</name>
    <dbReference type="NCBI Taxonomy" id="883069"/>
    <lineage>
        <taxon>Bacteria</taxon>
        <taxon>Bacillati</taxon>
        <taxon>Actinomycetota</taxon>
        <taxon>Actinomycetes</taxon>
        <taxon>Actinomycetales</taxon>
        <taxon>Actinomycetaceae</taxon>
        <taxon>Gleimia</taxon>
    </lineage>
</organism>
<dbReference type="InterPro" id="IPR004474">
    <property type="entry name" value="LytR_CpsA_psr"/>
</dbReference>
<dbReference type="EMBL" id="AGWN01000001">
    <property type="protein sequence ID" value="EPD30839.1"/>
    <property type="molecule type" value="Genomic_DNA"/>
</dbReference>
<dbReference type="Gene3D" id="3.40.630.190">
    <property type="entry name" value="LCP protein"/>
    <property type="match status" value="1"/>
</dbReference>
<evidence type="ECO:0000313" key="6">
    <source>
        <dbReference type="Proteomes" id="UP000014387"/>
    </source>
</evidence>
<feature type="compositionally biased region" description="Pro residues" evidence="2">
    <location>
        <begin position="168"/>
        <end position="180"/>
    </location>
</feature>
<dbReference type="Pfam" id="PF03816">
    <property type="entry name" value="LytR_cpsA_psr"/>
    <property type="match status" value="1"/>
</dbReference>
<evidence type="ECO:0000313" key="5">
    <source>
        <dbReference type="EMBL" id="EPD30839.1"/>
    </source>
</evidence>
<name>A0A9W5RE98_9ACTO</name>
<feature type="compositionally biased region" description="Polar residues" evidence="2">
    <location>
        <begin position="113"/>
        <end position="131"/>
    </location>
</feature>
<evidence type="ECO:0000256" key="1">
    <source>
        <dbReference type="ARBA" id="ARBA00006068"/>
    </source>
</evidence>
<protein>
    <recommendedName>
        <fullName evidence="4">Cell envelope-related transcriptional attenuator domain-containing protein</fullName>
    </recommendedName>
</protein>
<feature type="domain" description="Cell envelope-related transcriptional attenuator" evidence="4">
    <location>
        <begin position="260"/>
        <end position="403"/>
    </location>
</feature>
<keyword evidence="3" id="KW-1133">Transmembrane helix</keyword>
<comment type="similarity">
    <text evidence="1">Belongs to the LytR/CpsA/Psr (LCP) family.</text>
</comment>
<keyword evidence="3" id="KW-0472">Membrane</keyword>
<feature type="region of interest" description="Disordered" evidence="2">
    <location>
        <begin position="1"/>
        <end position="191"/>
    </location>
</feature>
<accession>A0A9W5RE98</accession>
<dbReference type="NCBIfam" id="TIGR00350">
    <property type="entry name" value="lytR_cpsA_psr"/>
    <property type="match status" value="1"/>
</dbReference>
<reference evidence="5 6" key="1">
    <citation type="submission" date="2013-05" db="EMBL/GenBank/DDBJ databases">
        <title>The Genome Sequence of Actinomyces europaeus ACS-120-V-COL10B.</title>
        <authorList>
            <consortium name="The Broad Institute Genomics Platform"/>
            <person name="Earl A."/>
            <person name="Ward D."/>
            <person name="Feldgarden M."/>
            <person name="Gevers D."/>
            <person name="Saerens B."/>
            <person name="Vaneechoutte M."/>
            <person name="Walker B."/>
            <person name="Young S."/>
            <person name="Zeng Q."/>
            <person name="Gargeya S."/>
            <person name="Fitzgerald M."/>
            <person name="Haas B."/>
            <person name="Abouelleil A."/>
            <person name="Allen A.W."/>
            <person name="Alvarado L."/>
            <person name="Arachchi H.M."/>
            <person name="Berlin A.M."/>
            <person name="Chapman S.B."/>
            <person name="Gainer-Dewar J."/>
            <person name="Goldberg J."/>
            <person name="Griggs A."/>
            <person name="Gujja S."/>
            <person name="Hansen M."/>
            <person name="Howarth C."/>
            <person name="Imamovic A."/>
            <person name="Ireland A."/>
            <person name="Larimer J."/>
            <person name="McCowan C."/>
            <person name="Murphy C."/>
            <person name="Pearson M."/>
            <person name="Poon T.W."/>
            <person name="Priest M."/>
            <person name="Roberts A."/>
            <person name="Saif S."/>
            <person name="Shea T."/>
            <person name="Sisk P."/>
            <person name="Sykes S."/>
            <person name="Wortman J."/>
            <person name="Nusbaum C."/>
            <person name="Birren B."/>
        </authorList>
    </citation>
    <scope>NUCLEOTIDE SEQUENCE [LARGE SCALE GENOMIC DNA]</scope>
    <source>
        <strain evidence="5 6">ACS-120-V-Col10b</strain>
    </source>
</reference>
<evidence type="ECO:0000259" key="4">
    <source>
        <dbReference type="Pfam" id="PF03816"/>
    </source>
</evidence>
<sequence>MSDAEPPKSIPPSIPPRAGRNRPSTQGAKRVERKSGGRTVGGGAAAGNAGSNSAQNPARPSPTSQAGRNYRSAQSARKDVAGRGTRSASSPSAHKPIRAQEGRPRVDRESVKSGRQQVPPSYAPASNRSSKQPPPSYAPNRQSFASRTPIEPARTNRAATASTGWKPQPRPNAPTPPPNMPQSGVPRRKPNRRRRTLVTVLVVLAILVGWPLLLLNWAGGKIEHVDALSAAGGTPGTTYLIAGSDSRDGTQFTDETEGHRSDTIMLLHRAPNGNAYLISIPRDTWVDIPEYGEGKINSSFAYGGPELLVDTVEELSGITVDHYVEVGMQGVVDIVDAMGGVELCLDYDVDDPRSELVWQAGCHNADGYTSLAFARMRYSDPNGDIGRAERQRQVIGAIVKRAAQPSNSLNPVRQMKISSAAAQSVSTDPDTSSLELARMAWDFRAATSSGNTGTPPIATIAFETSQGSAVLLDDDADEFFRKLANGTLTSAELQANAMPE</sequence>
<keyword evidence="6" id="KW-1185">Reference proteome</keyword>
<proteinExistence type="inferred from homology"/>
<dbReference type="AlphaFoldDB" id="A0A9W5RE98"/>
<dbReference type="PANTHER" id="PTHR33392:SF6">
    <property type="entry name" value="POLYISOPRENYL-TEICHOIC ACID--PEPTIDOGLYCAN TEICHOIC ACID TRANSFERASE TAGU"/>
    <property type="match status" value="1"/>
</dbReference>
<dbReference type="RefSeq" id="WP_016443951.1">
    <property type="nucleotide sequence ID" value="NZ_KE150266.1"/>
</dbReference>
<evidence type="ECO:0000256" key="2">
    <source>
        <dbReference type="SAM" id="MobiDB-lite"/>
    </source>
</evidence>
<dbReference type="InterPro" id="IPR050922">
    <property type="entry name" value="LytR/CpsA/Psr_CW_biosynth"/>
</dbReference>
<feature type="compositionally biased region" description="Polar residues" evidence="2">
    <location>
        <begin position="55"/>
        <end position="75"/>
    </location>
</feature>
<gene>
    <name evidence="5" type="ORF">HMPREF9238_00594</name>
</gene>
<feature type="transmembrane region" description="Helical" evidence="3">
    <location>
        <begin position="197"/>
        <end position="219"/>
    </location>
</feature>
<feature type="compositionally biased region" description="Basic and acidic residues" evidence="2">
    <location>
        <begin position="98"/>
        <end position="112"/>
    </location>
</feature>
<comment type="caution">
    <text evidence="5">The sequence shown here is derived from an EMBL/GenBank/DDBJ whole genome shotgun (WGS) entry which is preliminary data.</text>
</comment>
<dbReference type="PANTHER" id="PTHR33392">
    <property type="entry name" value="POLYISOPRENYL-TEICHOIC ACID--PEPTIDOGLYCAN TEICHOIC ACID TRANSFERASE TAGU"/>
    <property type="match status" value="1"/>
</dbReference>
<dbReference type="Proteomes" id="UP000014387">
    <property type="component" value="Unassembled WGS sequence"/>
</dbReference>
<keyword evidence="3" id="KW-0812">Transmembrane</keyword>